<evidence type="ECO:0000313" key="12">
    <source>
        <dbReference type="Proteomes" id="UP000076131"/>
    </source>
</evidence>
<comment type="caution">
    <text evidence="11">The sequence shown here is derived from an EMBL/GenBank/DDBJ whole genome shotgun (WGS) entry which is preliminary data.</text>
</comment>
<proteinExistence type="inferred from homology"/>
<evidence type="ECO:0000256" key="2">
    <source>
        <dbReference type="ARBA" id="ARBA00022475"/>
    </source>
</evidence>
<feature type="transmembrane region" description="Helical" evidence="9">
    <location>
        <begin position="23"/>
        <end position="40"/>
    </location>
</feature>
<keyword evidence="6" id="KW-0143">Chaperone</keyword>
<dbReference type="InterPro" id="IPR011990">
    <property type="entry name" value="TPR-like_helical_dom_sf"/>
</dbReference>
<keyword evidence="3 9" id="KW-0812">Transmembrane</keyword>
<dbReference type="EMBL" id="LVJS01000054">
    <property type="protein sequence ID" value="KZC22640.1"/>
    <property type="molecule type" value="Genomic_DNA"/>
</dbReference>
<dbReference type="InterPro" id="IPR026039">
    <property type="entry name" value="YfgM"/>
</dbReference>
<protein>
    <recommendedName>
        <fullName evidence="8">Ancillary SecYEG translocon subunit</fullName>
    </recommendedName>
</protein>
<dbReference type="GO" id="GO:0044877">
    <property type="term" value="F:protein-containing complex binding"/>
    <property type="evidence" value="ECO:0007669"/>
    <property type="project" value="InterPro"/>
</dbReference>
<evidence type="ECO:0000256" key="9">
    <source>
        <dbReference type="SAM" id="Phobius"/>
    </source>
</evidence>
<evidence type="ECO:0000256" key="6">
    <source>
        <dbReference type="ARBA" id="ARBA00023186"/>
    </source>
</evidence>
<evidence type="ECO:0000256" key="5">
    <source>
        <dbReference type="ARBA" id="ARBA00023136"/>
    </source>
</evidence>
<dbReference type="SUPFAM" id="SSF48452">
    <property type="entry name" value="TPR-like"/>
    <property type="match status" value="1"/>
</dbReference>
<evidence type="ECO:0000256" key="8">
    <source>
        <dbReference type="ARBA" id="ARBA00024235"/>
    </source>
</evidence>
<evidence type="ECO:0000259" key="10">
    <source>
        <dbReference type="Pfam" id="PF09976"/>
    </source>
</evidence>
<keyword evidence="2" id="KW-1003">Cell membrane</keyword>
<dbReference type="PANTHER" id="PTHR38035">
    <property type="entry name" value="UPF0070 PROTEIN YFGM"/>
    <property type="match status" value="1"/>
</dbReference>
<comment type="similarity">
    <text evidence="7">Belongs to the YfgM family.</text>
</comment>
<gene>
    <name evidence="11" type="ORF">RHOFW104T7_17675</name>
</gene>
<evidence type="ECO:0000256" key="4">
    <source>
        <dbReference type="ARBA" id="ARBA00022989"/>
    </source>
</evidence>
<accession>A0A154QFT4</accession>
<comment type="subcellular location">
    <subcellularLocation>
        <location evidence="1">Cell membrane</location>
        <topology evidence="1">Single-pass type II membrane protein</topology>
    </subcellularLocation>
</comment>
<dbReference type="PANTHER" id="PTHR38035:SF1">
    <property type="entry name" value="ANCILLARY SECYEG TRANSLOCON SUBUNIT"/>
    <property type="match status" value="1"/>
</dbReference>
<sequence>MAFEEYDKYEQSELVQKWLRDNGMSIVVGIAIGLVGIFGWQQWRNHQARNEGAASQIYQQIQVAQASGKPDTASQLTDQLMKDYAKSPFAVFAVSERARQQVQAGQLDKAEASLEWAEAHAGAPPLKSLTLLRIAQVELARDHGPQALATLDRIPADSYQGLVQELRGDVLVKLGRSDEARKAYQTALTALGEEAPQRGALQMKLDDLAMAGKQGA</sequence>
<dbReference type="InterPro" id="IPR018704">
    <property type="entry name" value="SecYEG/CpoB_TPR"/>
</dbReference>
<evidence type="ECO:0000256" key="3">
    <source>
        <dbReference type="ARBA" id="ARBA00022692"/>
    </source>
</evidence>
<reference evidence="11 12" key="1">
    <citation type="journal article" date="2016" name="MBio">
        <title>Lateral Gene Transfer in a Heavy Metal-Contaminated-Groundwater Microbial Community.</title>
        <authorList>
            <person name="Hemme C.L."/>
            <person name="Green S.J."/>
            <person name="Rishishwar L."/>
            <person name="Prakash O."/>
            <person name="Pettenato A."/>
            <person name="Chakraborty R."/>
            <person name="Deutschbauer A.M."/>
            <person name="Van Nostrand J.D."/>
            <person name="Wu L."/>
            <person name="He Z."/>
            <person name="Jordan I.K."/>
            <person name="Hazen T.C."/>
            <person name="Arkin A.P."/>
            <person name="Kostka J.E."/>
            <person name="Zhou J."/>
        </authorList>
    </citation>
    <scope>NUCLEOTIDE SEQUENCE [LARGE SCALE GENOMIC DNA]</scope>
    <source>
        <strain evidence="11 12">FW104-T7</strain>
    </source>
</reference>
<keyword evidence="5 9" id="KW-0472">Membrane</keyword>
<dbReference type="Gene3D" id="1.25.40.10">
    <property type="entry name" value="Tetratricopeptide repeat domain"/>
    <property type="match status" value="1"/>
</dbReference>
<dbReference type="Proteomes" id="UP000076131">
    <property type="component" value="Unassembled WGS sequence"/>
</dbReference>
<dbReference type="Pfam" id="PF09976">
    <property type="entry name" value="TPR_21"/>
    <property type="match status" value="1"/>
</dbReference>
<dbReference type="AlphaFoldDB" id="A0A154QFT4"/>
<dbReference type="eggNOG" id="COG2976">
    <property type="taxonomic scope" value="Bacteria"/>
</dbReference>
<dbReference type="RefSeq" id="WP_008436265.1">
    <property type="nucleotide sequence ID" value="NZ_LVJS01000054.1"/>
</dbReference>
<organism evidence="11 12">
    <name type="scientific">Rhodanobacter thiooxydans</name>
    <dbReference type="NCBI Taxonomy" id="416169"/>
    <lineage>
        <taxon>Bacteria</taxon>
        <taxon>Pseudomonadati</taxon>
        <taxon>Pseudomonadota</taxon>
        <taxon>Gammaproteobacteria</taxon>
        <taxon>Lysobacterales</taxon>
        <taxon>Rhodanobacteraceae</taxon>
        <taxon>Rhodanobacter</taxon>
    </lineage>
</organism>
<dbReference type="PIRSF" id="PIRSF006170">
    <property type="entry name" value="YfgM"/>
    <property type="match status" value="1"/>
</dbReference>
<feature type="domain" description="Ancillary SecYEG translocon subunit/Cell division coordinator CpoB TPR" evidence="10">
    <location>
        <begin position="17"/>
        <end position="209"/>
    </location>
</feature>
<keyword evidence="12" id="KW-1185">Reference proteome</keyword>
<evidence type="ECO:0000313" key="11">
    <source>
        <dbReference type="EMBL" id="KZC22640.1"/>
    </source>
</evidence>
<keyword evidence="4 9" id="KW-1133">Transmembrane helix</keyword>
<name>A0A154QFT4_9GAMM</name>
<dbReference type="STRING" id="416169.RHOFW104T7_17675"/>
<dbReference type="GO" id="GO:0005886">
    <property type="term" value="C:plasma membrane"/>
    <property type="evidence" value="ECO:0007669"/>
    <property type="project" value="UniProtKB-SubCell"/>
</dbReference>
<evidence type="ECO:0000256" key="1">
    <source>
        <dbReference type="ARBA" id="ARBA00004401"/>
    </source>
</evidence>
<evidence type="ECO:0000256" key="7">
    <source>
        <dbReference type="ARBA" id="ARBA00024197"/>
    </source>
</evidence>